<dbReference type="InterPro" id="IPR029058">
    <property type="entry name" value="AB_hydrolase_fold"/>
</dbReference>
<dbReference type="InterPro" id="IPR000073">
    <property type="entry name" value="AB_hydrolase_1"/>
</dbReference>
<dbReference type="InterPro" id="IPR052370">
    <property type="entry name" value="Meta-cleavage_hydrolase"/>
</dbReference>
<feature type="domain" description="AB hydrolase-1" evidence="2">
    <location>
        <begin position="49"/>
        <end position="283"/>
    </location>
</feature>
<organism evidence="3 4">
    <name type="scientific">Rubroshorea leprosula</name>
    <dbReference type="NCBI Taxonomy" id="152421"/>
    <lineage>
        <taxon>Eukaryota</taxon>
        <taxon>Viridiplantae</taxon>
        <taxon>Streptophyta</taxon>
        <taxon>Embryophyta</taxon>
        <taxon>Tracheophyta</taxon>
        <taxon>Spermatophyta</taxon>
        <taxon>Magnoliopsida</taxon>
        <taxon>eudicotyledons</taxon>
        <taxon>Gunneridae</taxon>
        <taxon>Pentapetalae</taxon>
        <taxon>rosids</taxon>
        <taxon>malvids</taxon>
        <taxon>Malvales</taxon>
        <taxon>Dipterocarpaceae</taxon>
        <taxon>Rubroshorea</taxon>
    </lineage>
</organism>
<dbReference type="Pfam" id="PF00561">
    <property type="entry name" value="Abhydrolase_1"/>
    <property type="match status" value="1"/>
</dbReference>
<evidence type="ECO:0000313" key="4">
    <source>
        <dbReference type="Proteomes" id="UP001054252"/>
    </source>
</evidence>
<sequence length="300" mass="34070">MPFLSLVSLYATYLRRCFASSGLTPQSIAVDNDTTIHFWGPEKVSADKPALLMIHGFGATAIWQWRTQVQFFSPDFRVYVPDLVFFGNSTTKSEERSEIFQATCLGKLMEQLGVEKFHVMGTSYGGFVAYHMASMWPEKVQKVVIASSGVNMKKGDNESLIKRAGLEKVEDLLLPETTDQLRTLTRLTVSRSFQMIPNFFLNDLLQRLFAENRKEKLELLKGLTLGRTEDANLAPLQQDVLIVWGNQDQIFPLNMAYELKELLGEKVRLKVLENTSHVPQIEDSRLFNNAVNKFFCGSSR</sequence>
<dbReference type="PRINTS" id="PR00111">
    <property type="entry name" value="ABHYDROLASE"/>
</dbReference>
<feature type="chain" id="PRO_5043876336" description="AB hydrolase-1 domain-containing protein" evidence="1">
    <location>
        <begin position="20"/>
        <end position="300"/>
    </location>
</feature>
<keyword evidence="1" id="KW-0732">Signal</keyword>
<name>A0AAV5IZP0_9ROSI</name>
<dbReference type="EMBL" id="BPVZ01000020">
    <property type="protein sequence ID" value="GKV03703.1"/>
    <property type="molecule type" value="Genomic_DNA"/>
</dbReference>
<evidence type="ECO:0000313" key="3">
    <source>
        <dbReference type="EMBL" id="GKV03703.1"/>
    </source>
</evidence>
<protein>
    <recommendedName>
        <fullName evidence="2">AB hydrolase-1 domain-containing protein</fullName>
    </recommendedName>
</protein>
<evidence type="ECO:0000259" key="2">
    <source>
        <dbReference type="Pfam" id="PF00561"/>
    </source>
</evidence>
<proteinExistence type="predicted"/>
<evidence type="ECO:0000256" key="1">
    <source>
        <dbReference type="SAM" id="SignalP"/>
    </source>
</evidence>
<dbReference type="Proteomes" id="UP001054252">
    <property type="component" value="Unassembled WGS sequence"/>
</dbReference>
<comment type="caution">
    <text evidence="3">The sequence shown here is derived from an EMBL/GenBank/DDBJ whole genome shotgun (WGS) entry which is preliminary data.</text>
</comment>
<feature type="signal peptide" evidence="1">
    <location>
        <begin position="1"/>
        <end position="19"/>
    </location>
</feature>
<accession>A0AAV5IZP0</accession>
<keyword evidence="4" id="KW-1185">Reference proteome</keyword>
<dbReference type="AlphaFoldDB" id="A0AAV5IZP0"/>
<dbReference type="Gene3D" id="3.40.50.1820">
    <property type="entry name" value="alpha/beta hydrolase"/>
    <property type="match status" value="1"/>
</dbReference>
<dbReference type="SUPFAM" id="SSF53474">
    <property type="entry name" value="alpha/beta-Hydrolases"/>
    <property type="match status" value="1"/>
</dbReference>
<dbReference type="PANTHER" id="PTHR43139:SF52">
    <property type="entry name" value="SI:DKEY-122A22.2"/>
    <property type="match status" value="1"/>
</dbReference>
<dbReference type="PANTHER" id="PTHR43139">
    <property type="entry name" value="SI:DKEY-122A22.2"/>
    <property type="match status" value="1"/>
</dbReference>
<reference evidence="3 4" key="1">
    <citation type="journal article" date="2021" name="Commun. Biol.">
        <title>The genome of Shorea leprosula (Dipterocarpaceae) highlights the ecological relevance of drought in aseasonal tropical rainforests.</title>
        <authorList>
            <person name="Ng K.K.S."/>
            <person name="Kobayashi M.J."/>
            <person name="Fawcett J.A."/>
            <person name="Hatakeyama M."/>
            <person name="Paape T."/>
            <person name="Ng C.H."/>
            <person name="Ang C.C."/>
            <person name="Tnah L.H."/>
            <person name="Lee C.T."/>
            <person name="Nishiyama T."/>
            <person name="Sese J."/>
            <person name="O'Brien M.J."/>
            <person name="Copetti D."/>
            <person name="Mohd Noor M.I."/>
            <person name="Ong R.C."/>
            <person name="Putra M."/>
            <person name="Sireger I.Z."/>
            <person name="Indrioko S."/>
            <person name="Kosugi Y."/>
            <person name="Izuno A."/>
            <person name="Isagi Y."/>
            <person name="Lee S.L."/>
            <person name="Shimizu K.K."/>
        </authorList>
    </citation>
    <scope>NUCLEOTIDE SEQUENCE [LARGE SCALE GENOMIC DNA]</scope>
    <source>
        <strain evidence="3">214</strain>
    </source>
</reference>
<gene>
    <name evidence="3" type="ORF">SLEP1_g15963</name>
</gene>